<dbReference type="EMBL" id="FNCF01000008">
    <property type="protein sequence ID" value="SDH03554.1"/>
    <property type="molecule type" value="Genomic_DNA"/>
</dbReference>
<dbReference type="AlphaFoldDB" id="A0A1G7Z4G1"/>
<dbReference type="Pfam" id="PF01381">
    <property type="entry name" value="HTH_3"/>
    <property type="match status" value="2"/>
</dbReference>
<dbReference type="InterPro" id="IPR010982">
    <property type="entry name" value="Lambda_DNA-bd_dom_sf"/>
</dbReference>
<protein>
    <submittedName>
        <fullName evidence="3">Helix-turn-helix domain-containing protein</fullName>
    </submittedName>
</protein>
<feature type="domain" description="HTH cro/C1-type" evidence="2">
    <location>
        <begin position="113"/>
        <end position="165"/>
    </location>
</feature>
<organism evidence="3 4">
    <name type="scientific">Klenkia brasiliensis</name>
    <dbReference type="NCBI Taxonomy" id="333142"/>
    <lineage>
        <taxon>Bacteria</taxon>
        <taxon>Bacillati</taxon>
        <taxon>Actinomycetota</taxon>
        <taxon>Actinomycetes</taxon>
        <taxon>Geodermatophilales</taxon>
        <taxon>Geodermatophilaceae</taxon>
        <taxon>Klenkia</taxon>
    </lineage>
</organism>
<dbReference type="CDD" id="cd00093">
    <property type="entry name" value="HTH_XRE"/>
    <property type="match status" value="5"/>
</dbReference>
<dbReference type="Gene3D" id="1.10.260.40">
    <property type="entry name" value="lambda repressor-like DNA-binding domains"/>
    <property type="match status" value="5"/>
</dbReference>
<evidence type="ECO:0000256" key="1">
    <source>
        <dbReference type="ARBA" id="ARBA00023125"/>
    </source>
</evidence>
<feature type="domain" description="HTH cro/C1-type" evidence="2">
    <location>
        <begin position="336"/>
        <end position="390"/>
    </location>
</feature>
<evidence type="ECO:0000313" key="4">
    <source>
        <dbReference type="Proteomes" id="UP000198863"/>
    </source>
</evidence>
<dbReference type="PANTHER" id="PTHR46558:SF4">
    <property type="entry name" value="DNA-BIDING PHAGE PROTEIN"/>
    <property type="match status" value="1"/>
</dbReference>
<dbReference type="Proteomes" id="UP000198863">
    <property type="component" value="Unassembled WGS sequence"/>
</dbReference>
<dbReference type="InterPro" id="IPR001387">
    <property type="entry name" value="Cro/C1-type_HTH"/>
</dbReference>
<name>A0A1G7Z4G1_9ACTN</name>
<accession>A0A1G7Z4G1</accession>
<gene>
    <name evidence="3" type="ORF">SAMN05660324_4138</name>
</gene>
<dbReference type="SMART" id="SM00530">
    <property type="entry name" value="HTH_XRE"/>
    <property type="match status" value="5"/>
</dbReference>
<dbReference type="Pfam" id="PF13560">
    <property type="entry name" value="HTH_31"/>
    <property type="match status" value="3"/>
</dbReference>
<keyword evidence="1" id="KW-0238">DNA-binding</keyword>
<feature type="domain" description="HTH cro/C1-type" evidence="2">
    <location>
        <begin position="185"/>
        <end position="239"/>
    </location>
</feature>
<reference evidence="4" key="1">
    <citation type="submission" date="2016-10" db="EMBL/GenBank/DDBJ databases">
        <authorList>
            <person name="Varghese N."/>
            <person name="Submissions S."/>
        </authorList>
    </citation>
    <scope>NUCLEOTIDE SEQUENCE [LARGE SCALE GENOMIC DNA]</scope>
    <source>
        <strain evidence="4">DSM 44526</strain>
    </source>
</reference>
<dbReference type="PANTHER" id="PTHR46558">
    <property type="entry name" value="TRACRIPTIONAL REGULATORY PROTEIN-RELATED-RELATED"/>
    <property type="match status" value="1"/>
</dbReference>
<dbReference type="PROSITE" id="PS50943">
    <property type="entry name" value="HTH_CROC1"/>
    <property type="match status" value="5"/>
</dbReference>
<feature type="domain" description="HTH cro/C1-type" evidence="2">
    <location>
        <begin position="35"/>
        <end position="88"/>
    </location>
</feature>
<dbReference type="SUPFAM" id="SSF47413">
    <property type="entry name" value="lambda repressor-like DNA-binding domains"/>
    <property type="match status" value="5"/>
</dbReference>
<dbReference type="OrthoDB" id="3213425at2"/>
<dbReference type="RefSeq" id="WP_091068189.1">
    <property type="nucleotide sequence ID" value="NZ_FNCF01000008.1"/>
</dbReference>
<dbReference type="GO" id="GO:0003677">
    <property type="term" value="F:DNA binding"/>
    <property type="evidence" value="ECO:0007669"/>
    <property type="project" value="UniProtKB-KW"/>
</dbReference>
<proteinExistence type="predicted"/>
<feature type="domain" description="HTH cro/C1-type" evidence="2">
    <location>
        <begin position="257"/>
        <end position="311"/>
    </location>
</feature>
<evidence type="ECO:0000313" key="3">
    <source>
        <dbReference type="EMBL" id="SDH03554.1"/>
    </source>
</evidence>
<sequence>MTAAVIPPASATERPVRQLSLVQPTPPVPDLAEALRSWREHLGLTVLAGSRRLGVAPTTLRGWESGVRPQPLSFPTLRRALGMGEDELRASVGPDRVRTSRTSGGRGASELCRARLRLGLSHTQVARKVGVVPATVSRWENGARLPSPRIRPALAAALRITPTELNQLLVPIPGGRWDGHVLPGLRTLRTGAGLTQRGCADALGVSGATVNRWEQGACRVPRRRVEDLAAVLGVSVTHLLCEAGRPATTPLRPESALASMRRKTGMTQREAAALLGVSVGCLSRYEGGHRPLPVAVAVLAARIYRRPVAHVFTAAGLRLPRYPARPWTRSTMPAALRAARLHRGLSTAAASRLIGVSPQTLSRWEAGTSELPAAARTRLEAVYALPPRSLQTEPAGGCAR</sequence>
<keyword evidence="4" id="KW-1185">Reference proteome</keyword>
<evidence type="ECO:0000259" key="2">
    <source>
        <dbReference type="PROSITE" id="PS50943"/>
    </source>
</evidence>